<dbReference type="AlphaFoldDB" id="A0A2B7ZFP4"/>
<feature type="compositionally biased region" description="Pro residues" evidence="1">
    <location>
        <begin position="676"/>
        <end position="689"/>
    </location>
</feature>
<accession>A0A2B7ZFP4</accession>
<feature type="compositionally biased region" description="Low complexity" evidence="1">
    <location>
        <begin position="205"/>
        <end position="223"/>
    </location>
</feature>
<comment type="caution">
    <text evidence="2">The sequence shown here is derived from an EMBL/GenBank/DDBJ whole genome shotgun (WGS) entry which is preliminary data.</text>
</comment>
<evidence type="ECO:0000313" key="2">
    <source>
        <dbReference type="EMBL" id="PGH32415.1"/>
    </source>
</evidence>
<gene>
    <name evidence="2" type="ORF">GX50_04780</name>
</gene>
<evidence type="ECO:0000313" key="3">
    <source>
        <dbReference type="Proteomes" id="UP000226031"/>
    </source>
</evidence>
<reference evidence="2 3" key="1">
    <citation type="submission" date="2017-10" db="EMBL/GenBank/DDBJ databases">
        <title>Comparative genomics in systemic dimorphic fungi from Ajellomycetaceae.</title>
        <authorList>
            <person name="Munoz J.F."/>
            <person name="Mcewen J.G."/>
            <person name="Clay O.K."/>
            <person name="Cuomo C.A."/>
        </authorList>
    </citation>
    <scope>NUCLEOTIDE SEQUENCE [LARGE SCALE GENOMIC DNA]</scope>
    <source>
        <strain evidence="2 3">UAMH4076</strain>
    </source>
</reference>
<feature type="compositionally biased region" description="Basic and acidic residues" evidence="1">
    <location>
        <begin position="304"/>
        <end position="315"/>
    </location>
</feature>
<dbReference type="EMBL" id="PDND01000093">
    <property type="protein sequence ID" value="PGH32415.1"/>
    <property type="molecule type" value="Genomic_DNA"/>
</dbReference>
<name>A0A2B7ZFP4_9EURO</name>
<feature type="compositionally biased region" description="Polar residues" evidence="1">
    <location>
        <begin position="431"/>
        <end position="454"/>
    </location>
</feature>
<feature type="compositionally biased region" description="Polar residues" evidence="1">
    <location>
        <begin position="289"/>
        <end position="302"/>
    </location>
</feature>
<feature type="compositionally biased region" description="Polar residues" evidence="1">
    <location>
        <begin position="793"/>
        <end position="812"/>
    </location>
</feature>
<feature type="region of interest" description="Disordered" evidence="1">
    <location>
        <begin position="385"/>
        <end position="454"/>
    </location>
</feature>
<evidence type="ECO:0000256" key="1">
    <source>
        <dbReference type="SAM" id="MobiDB-lite"/>
    </source>
</evidence>
<feature type="compositionally biased region" description="Low complexity" evidence="1">
    <location>
        <begin position="776"/>
        <end position="786"/>
    </location>
</feature>
<feature type="compositionally biased region" description="Low complexity" evidence="1">
    <location>
        <begin position="538"/>
        <end position="550"/>
    </location>
</feature>
<feature type="region of interest" description="Disordered" evidence="1">
    <location>
        <begin position="586"/>
        <end position="722"/>
    </location>
</feature>
<feature type="compositionally biased region" description="Low complexity" evidence="1">
    <location>
        <begin position="87"/>
        <end position="96"/>
    </location>
</feature>
<feature type="compositionally biased region" description="Polar residues" evidence="1">
    <location>
        <begin position="694"/>
        <end position="703"/>
    </location>
</feature>
<organism evidence="2 3">
    <name type="scientific">[Emmonsia] crescens</name>
    <dbReference type="NCBI Taxonomy" id="73230"/>
    <lineage>
        <taxon>Eukaryota</taxon>
        <taxon>Fungi</taxon>
        <taxon>Dikarya</taxon>
        <taxon>Ascomycota</taxon>
        <taxon>Pezizomycotina</taxon>
        <taxon>Eurotiomycetes</taxon>
        <taxon>Eurotiomycetidae</taxon>
        <taxon>Onygenales</taxon>
        <taxon>Ajellomycetaceae</taxon>
        <taxon>Emergomyces</taxon>
    </lineage>
</organism>
<feature type="region of interest" description="Disordered" evidence="1">
    <location>
        <begin position="774"/>
        <end position="812"/>
    </location>
</feature>
<dbReference type="VEuPathDB" id="FungiDB:EMCG_04592"/>
<feature type="compositionally biased region" description="Basic and acidic residues" evidence="1">
    <location>
        <begin position="343"/>
        <end position="357"/>
    </location>
</feature>
<feature type="compositionally biased region" description="Basic residues" evidence="1">
    <location>
        <begin position="120"/>
        <end position="132"/>
    </location>
</feature>
<feature type="compositionally biased region" description="Polar residues" evidence="1">
    <location>
        <begin position="253"/>
        <end position="264"/>
    </location>
</feature>
<dbReference type="Proteomes" id="UP000226031">
    <property type="component" value="Unassembled WGS sequence"/>
</dbReference>
<feature type="compositionally biased region" description="Basic residues" evidence="1">
    <location>
        <begin position="651"/>
        <end position="666"/>
    </location>
</feature>
<feature type="compositionally biased region" description="Basic and acidic residues" evidence="1">
    <location>
        <begin position="226"/>
        <end position="238"/>
    </location>
</feature>
<feature type="region of interest" description="Disordered" evidence="1">
    <location>
        <begin position="527"/>
        <end position="568"/>
    </location>
</feature>
<feature type="region of interest" description="Disordered" evidence="1">
    <location>
        <begin position="82"/>
        <end position="368"/>
    </location>
</feature>
<feature type="compositionally biased region" description="Low complexity" evidence="1">
    <location>
        <begin position="144"/>
        <end position="155"/>
    </location>
</feature>
<feature type="compositionally biased region" description="Polar residues" evidence="1">
    <location>
        <begin position="105"/>
        <end position="119"/>
    </location>
</feature>
<sequence>MVFKRHTSPLRFEPLSPLPSELLSEFSDSDDGLDNAARAAKRRKIETLGQNYLEGKPLFILSAGLKGPLDYGWVNPWKRKKEKAKKAAPLPRALSKQNGDRELSRGTSESIVIPESTSKPLKRRTKLPHVRRQGSGFESSLDPESIQEQQSSQLQRKAGKRDKERLETYTSSHSRRSPSSNIFSKPRSVSARVNSIIAAERPPRSASASHRASADSNSNNNSSWLKTDEKRLRPRAYERLTGSSPTPGYRPRSSGQSQQDGTEQNNKRQRVDDSVDNSTNYTPPRISFTPINGQGALSSSSRKTGRELRPEEPSYRKSSKSPGGRSRFTKPEKPASAFTGHSSRREKEEVPPLDGKKGYKSPTINQPSGSLAVVLSTDHLPESHYRRFEKPSSSADTISNSNCKVERHKHSHSQASRDRKKPQSEGKDRNGNNNSSHTLAFDSTPNGSHDFQDQTFNNATASETIPSAQIVPDHSNFPNPVISLYSTHFSAVHTSTTRRASQIGGYEEQLSTQAAIAVAQKPLQDELETPAKDDKKASQAGKGSKAAVAVPGEQIKPSNGQTSNDGQDASTQAMLNAITPFDFSTVKRIKPGSGRRSEVTATDAPDKKKVEKNQRRNRNRNRNRNSDILHNPSSTSDPRNQTQSLSLSPRSRSKSKSIPRQHHHRLSQTNGWSSINPPPPPSLPPPSPRQYPSNTSNASTTNIPIPAPEESPGPDSTILPFNLTASTNATGTRQQQDGQGHAEGWDSFDLSQAIADAGTFLGSWDFEKVDLERINHNNSGSNNNNSKMPRPPQSSSSVPKLQSILRSNMSGQ</sequence>
<proteinExistence type="predicted"/>
<feature type="compositionally biased region" description="Polar residues" evidence="1">
    <location>
        <begin position="556"/>
        <end position="568"/>
    </location>
</feature>
<keyword evidence="3" id="KW-1185">Reference proteome</keyword>
<feature type="compositionally biased region" description="Polar residues" evidence="1">
    <location>
        <begin position="626"/>
        <end position="643"/>
    </location>
</feature>
<protein>
    <submittedName>
        <fullName evidence="2">Uncharacterized protein</fullName>
    </submittedName>
</protein>
<dbReference type="STRING" id="73230.A0A2B7ZFP4"/>
<feature type="compositionally biased region" description="Polar residues" evidence="1">
    <location>
        <begin position="391"/>
        <end position="403"/>
    </location>
</feature>
<feature type="compositionally biased region" description="Basic and acidic residues" evidence="1">
    <location>
        <begin position="604"/>
        <end position="614"/>
    </location>
</feature>
<feature type="compositionally biased region" description="Basic and acidic residues" evidence="1">
    <location>
        <begin position="415"/>
        <end position="430"/>
    </location>
</feature>